<name>A0A484N2C7_9ASTE</name>
<organism evidence="1 2">
    <name type="scientific">Cuscuta campestris</name>
    <dbReference type="NCBI Taxonomy" id="132261"/>
    <lineage>
        <taxon>Eukaryota</taxon>
        <taxon>Viridiplantae</taxon>
        <taxon>Streptophyta</taxon>
        <taxon>Embryophyta</taxon>
        <taxon>Tracheophyta</taxon>
        <taxon>Spermatophyta</taxon>
        <taxon>Magnoliopsida</taxon>
        <taxon>eudicotyledons</taxon>
        <taxon>Gunneridae</taxon>
        <taxon>Pentapetalae</taxon>
        <taxon>asterids</taxon>
        <taxon>lamiids</taxon>
        <taxon>Solanales</taxon>
        <taxon>Convolvulaceae</taxon>
        <taxon>Cuscuteae</taxon>
        <taxon>Cuscuta</taxon>
        <taxon>Cuscuta subgen. Grammica</taxon>
        <taxon>Cuscuta sect. Cleistogrammica</taxon>
    </lineage>
</organism>
<proteinExistence type="predicted"/>
<reference evidence="1 2" key="1">
    <citation type="submission" date="2018-04" db="EMBL/GenBank/DDBJ databases">
        <authorList>
            <person name="Vogel A."/>
        </authorList>
    </citation>
    <scope>NUCLEOTIDE SEQUENCE [LARGE SCALE GENOMIC DNA]</scope>
</reference>
<dbReference type="AlphaFoldDB" id="A0A484N2C7"/>
<keyword evidence="2" id="KW-1185">Reference proteome</keyword>
<accession>A0A484N2C7</accession>
<evidence type="ECO:0000313" key="1">
    <source>
        <dbReference type="EMBL" id="VFQ95210.1"/>
    </source>
</evidence>
<evidence type="ECO:0000313" key="2">
    <source>
        <dbReference type="Proteomes" id="UP000595140"/>
    </source>
</evidence>
<sequence length="166" mass="18531">MQACLQRMELPHLHPILHRYNTFQKHRGGGSFTLVCQFGVSVTATGPAVSVLHSREDATHSLLSCTGPHLKQVKASCRDLLLLCDDLGGDIRCYVMNMLAWMELPPTPKPSRSLGIRVGIQYRDYISYSTALIIKEEEDHNSTLAGSLSFNVVRIPVLDSRCFFSK</sequence>
<protein>
    <submittedName>
        <fullName evidence="1">Uncharacterized protein</fullName>
    </submittedName>
</protein>
<dbReference type="Proteomes" id="UP000595140">
    <property type="component" value="Unassembled WGS sequence"/>
</dbReference>
<dbReference type="EMBL" id="OOIL02005599">
    <property type="protein sequence ID" value="VFQ95210.1"/>
    <property type="molecule type" value="Genomic_DNA"/>
</dbReference>
<gene>
    <name evidence="1" type="ORF">CCAM_LOCUS36986</name>
</gene>